<name>T1IVS8_STRMM</name>
<dbReference type="EnsemblMetazoa" id="SMAR005279-RA">
    <property type="protein sequence ID" value="SMAR005279-PA"/>
    <property type="gene ID" value="SMAR005279"/>
</dbReference>
<keyword evidence="6 8" id="KW-1015">Disulfide bond</keyword>
<sequence length="2364" mass="260879">MYSHYSFTMERERRRTLIQAIFICSVLIYSVNSDCTGNSDCNSGVCDNNKCLCEDPINFGDNCEKTCDTDCNTDDFHCETVTVINKVDHTVCVCKDTNFEPVDETDITQGCKRRRTETCATECKHKDNLECKRDNKENKCQCQIEFLELEKGNILAGCFHQHNCDDCTAEGLQCTEPPTKVECICKDKHLPIGKDILMGCYHEDNCTGRCLNGGTCNSTTKECMCSFGFSGHNCGVKCSDKCTGENVTCDASDQLDETTIECKCIEFHKKEIGADLNNGGSCYMDPCVGNSCSSGSTCTDVAGIAKCQCPAKVFGDLCEIPCEDRCNPEKKLDCQSDNSVSVPDGFKCVCIENFIQKDMSKNIEEVGCREDVCKTNACKNNADCVNAVCECKLNLFFGELCEISCQDVCPHKDVVCNANADDPQNSKLVSCDCKQGYNRTDSTKPKDCYKDLCKEQSACTGGNGVCSQEKDQVACRCSSGYFGKQCESSCKSDKCNNHPNTECTVPVPPSNEVTCKCMNGFRTITLDKPEDMGCIKDLCGMLLPHHCNHGNCTDDMEAVLCKCEDDYFGELCNERCTDRCNKQVHTKCTNDGKCECEDGFIQNSNNVSRDGCRKKLCKDDSCVNGTCSDEEGFVKCTCNTDFFGKACADACDTKCAASKHLKCIKDASKAEEENIAECVCEDNTFIPINKTNIATEGCRQDVCKINSCNSAGTKECKAVSDKEYRCICQANYYGRNCDKICRKPGLCDKPNLMCEPAKKDDSDNAKKCVCLSNYVQIGTAPETEGCSKKCDKNSQCGANATCTNNVCKCNNTFTLSGDICYPDSAPCPCQNGGHCVKTAGQSKCKCADEFGGANCEIICDSICGGNAKCVDGDISKCTCKDAYTNVPTTDKPRNCVFDICNAEKPCKNNGICTMLHTGEYSCKCSEEYIDRNCEVTCENKCGSNVICNSNPKIPCDRCIEGFVNLERPPNFNCVKDLCINEKCNGNGKCRMANATNKTCVCKSPFKGDFCECNTDSCTPGVCGSGRTCIPSSCNSYTCVCFESKQQWNGTECVAVNECEYISCPALRECREGKCQCKPGHKDLGNNKCEDKFDICGTSSCPDNSTCVNDDPSYQCKCDKDYYFDITTKTCKRFNCEDICPYRSCNPNGSCKCPEHFQESGGKCVPKNGTCTKTCGQNSVCFVAEDKDNCLCLSGYQMKDNACVDIDECILPQFKESCSPGECFNETGSYKCLCEPNDYDEAHKACVAVNECHSKTKPHNCDLQSTTCEDLPKGFKCECKTYYEKIVGANTTCKREDTCKNDKCNGEKCQFNEYRKNGYECICPLTETYDYVNMKCVKANQIYPGQIKLRGTFDKHLTNSSSQEYQKMKTEVEIALSDTLKTSSGKNVMVIVIGFKDGSIIAEYVVYSDEPLSSDAAKEMWRKQCHDLAADKLACVLGETTKIVVVTDYFDKNGTNLIEHKCSAESEIVCDAGNANCFPNPTKTSPFACSCKPGYELIHSSSGIDVCADKNECLNATACKEPTECNNTLGSFECNCKSGFMLVNEECKKICEVNPCGEGTCIELLPNNYRCECNVGYKGANCEQKNAEYKAAFMGWEIAVGILAAAFVFCLIISCLIIHKLKKKLKHNAPLDDSQLNEYASVGHKSIFCRHFDFRKMTQLWFFPLIINIGFGHGLDMQALPNNRINESLIVEDNFSVLCEFNHCLNNGICMKNEIGNATEIFCICAVPFYGAQCQCRSDLCTIHAHNCGFELKCISLCHQPACYCPREGFTADLTTKNCVDIDECAILDVCREPNEICNNFPGSYSCDCVTGYVRNPITSQCIDIDECQLPEVCGLHGICENSPGIFQCSCESGFEGIPCEDYDECARGMSTCEQICINTNGSYNCTCFDEFLMENETCVYSRNASCSLQCGRGGCVDNSCVCNMGFQFDNNTLTCNDVDECESESSCSANAICINSEGGYSCECLEGFEMKMGNCIDINECAILHRCGPAGFCINYPGNFTCLCVGGYELIDGICKEIDECIHDKGGETCLTINAECVDGINGFVCRCRPGFYMNNKFCIPAKTTLTGQLTLAKTFDMLLYIKNSQAFRKLSHQLESLLTVLAAEDLVEVHILNFRPGSTIANYVVMTQSNLDYVNFNNKLFAACQTYGAKPDMCLLSNNIAIENHTLLQTSSMHFNACSTEYVNDYCPTFMTDCVNLENGQFKCVCKTGFHMRASSNNIPLCIDVNECNQTVSRCSNTQICHNTFGSYSCNCIDGFYQHEEECLLLCKPNPCKNDGKCIIIGKNDFTCECHVNFMGAYCELPNKHLIEATNLLYIVTGVLAAILFMSVLVGCLCCREIKKHSKVEVERVTRLFSKYYDNEAVN</sequence>
<feature type="transmembrane region" description="Helical" evidence="9">
    <location>
        <begin position="1659"/>
        <end position="1679"/>
    </location>
</feature>
<feature type="domain" description="EGF-like" evidence="11">
    <location>
        <begin position="1508"/>
        <end position="1547"/>
    </location>
</feature>
<feature type="domain" description="EGF-like" evidence="11">
    <location>
        <begin position="1091"/>
        <end position="1131"/>
    </location>
</feature>
<feature type="disulfide bond" evidence="8">
    <location>
        <begin position="309"/>
        <end position="318"/>
    </location>
</feature>
<dbReference type="PANTHER" id="PTHR24040:SF13">
    <property type="entry name" value="FIBROPELLIN-1"/>
    <property type="match status" value="1"/>
</dbReference>
<dbReference type="EMBL" id="JH431593">
    <property type="status" value="NOT_ANNOTATED_CDS"/>
    <property type="molecule type" value="Genomic_DNA"/>
</dbReference>
<feature type="domain" description="EGF-like" evidence="11">
    <location>
        <begin position="1780"/>
        <end position="1822"/>
    </location>
</feature>
<dbReference type="SMART" id="SM00179">
    <property type="entry name" value="EGF_CA"/>
    <property type="match status" value="17"/>
</dbReference>
<dbReference type="Pfam" id="PF07645">
    <property type="entry name" value="EGF_CA"/>
    <property type="match status" value="8"/>
</dbReference>
<dbReference type="OMA" id="SIVTDNC"/>
<evidence type="ECO:0000256" key="5">
    <source>
        <dbReference type="ARBA" id="ARBA00022737"/>
    </source>
</evidence>
<dbReference type="InterPro" id="IPR049883">
    <property type="entry name" value="NOTCH1_EGF-like"/>
</dbReference>
<evidence type="ECO:0000256" key="8">
    <source>
        <dbReference type="PROSITE-ProRule" id="PRU00076"/>
    </source>
</evidence>
<feature type="disulfide bond" evidence="8">
    <location>
        <begin position="924"/>
        <end position="933"/>
    </location>
</feature>
<feature type="domain" description="EGF-like" evidence="11">
    <location>
        <begin position="1977"/>
        <end position="2016"/>
    </location>
</feature>
<feature type="transmembrane region" description="Helical" evidence="9">
    <location>
        <begin position="2313"/>
        <end position="2336"/>
    </location>
</feature>
<feature type="domain" description="EGF-like" evidence="11">
    <location>
        <begin position="1937"/>
        <end position="1976"/>
    </location>
</feature>
<dbReference type="SMART" id="SM00181">
    <property type="entry name" value="EGF"/>
    <property type="match status" value="39"/>
</dbReference>
<feature type="disulfide bond" evidence="8">
    <location>
        <begin position="225"/>
        <end position="234"/>
    </location>
</feature>
<feature type="disulfide bond" evidence="8">
    <location>
        <begin position="1572"/>
        <end position="1581"/>
    </location>
</feature>
<dbReference type="FunFam" id="2.10.25.10:FF:000014">
    <property type="entry name" value="Latent-transforming growth factor beta-binding protein 3"/>
    <property type="match status" value="1"/>
</dbReference>
<evidence type="ECO:0000256" key="10">
    <source>
        <dbReference type="SAM" id="SignalP"/>
    </source>
</evidence>
<feature type="disulfide bond" evidence="8">
    <location>
        <begin position="2291"/>
        <end position="2300"/>
    </location>
</feature>
<feature type="domain" description="EGF-like" evidence="11">
    <location>
        <begin position="699"/>
        <end position="738"/>
    </location>
</feature>
<keyword evidence="2" id="KW-0964">Secreted</keyword>
<feature type="disulfide bond" evidence="8">
    <location>
        <begin position="1724"/>
        <end position="1733"/>
    </location>
</feature>
<organism evidence="12 13">
    <name type="scientific">Strigamia maritima</name>
    <name type="common">European centipede</name>
    <name type="synonym">Geophilus maritimus</name>
    <dbReference type="NCBI Taxonomy" id="126957"/>
    <lineage>
        <taxon>Eukaryota</taxon>
        <taxon>Metazoa</taxon>
        <taxon>Ecdysozoa</taxon>
        <taxon>Arthropoda</taxon>
        <taxon>Myriapoda</taxon>
        <taxon>Chilopoda</taxon>
        <taxon>Pleurostigmophora</taxon>
        <taxon>Geophilomorpha</taxon>
        <taxon>Linotaeniidae</taxon>
        <taxon>Strigamia</taxon>
    </lineage>
</organism>
<evidence type="ECO:0000256" key="7">
    <source>
        <dbReference type="ARBA" id="ARBA00023180"/>
    </source>
</evidence>
<dbReference type="SUPFAM" id="SSF57196">
    <property type="entry name" value="EGF/Laminin"/>
    <property type="match status" value="3"/>
</dbReference>
<evidence type="ECO:0000256" key="6">
    <source>
        <dbReference type="ARBA" id="ARBA00023157"/>
    </source>
</evidence>
<feature type="domain" description="EGF-like" evidence="11">
    <location>
        <begin position="2017"/>
        <end position="2060"/>
    </location>
</feature>
<dbReference type="Gene3D" id="2.90.20.10">
    <property type="entry name" value="Plasmodium vivax P25 domain"/>
    <property type="match status" value="2"/>
</dbReference>
<keyword evidence="5" id="KW-0677">Repeat</keyword>
<feature type="disulfide bond" evidence="8">
    <location>
        <begin position="1001"/>
        <end position="1010"/>
    </location>
</feature>
<dbReference type="PROSITE" id="PS01187">
    <property type="entry name" value="EGF_CA"/>
    <property type="match status" value="6"/>
</dbReference>
<feature type="disulfide bond" evidence="8">
    <location>
        <begin position="477"/>
        <end position="486"/>
    </location>
</feature>
<dbReference type="GO" id="GO:0005509">
    <property type="term" value="F:calcium ion binding"/>
    <property type="evidence" value="ECO:0007669"/>
    <property type="project" value="InterPro"/>
</dbReference>
<feature type="domain" description="EGF-like" evidence="11">
    <location>
        <begin position="1013"/>
        <end position="1053"/>
    </location>
</feature>
<feature type="domain" description="EGF-like" evidence="11">
    <location>
        <begin position="823"/>
        <end position="856"/>
    </location>
</feature>
<dbReference type="PhylomeDB" id="T1IVS8"/>
<evidence type="ECO:0000259" key="11">
    <source>
        <dbReference type="PROSITE" id="PS50026"/>
    </source>
</evidence>
<feature type="disulfide bond" evidence="8">
    <location>
        <begin position="846"/>
        <end position="855"/>
    </location>
</feature>
<dbReference type="PANTHER" id="PTHR24040">
    <property type="entry name" value="LAMININ G-LIKE DOMAIN-CONTAINING PROTEIN"/>
    <property type="match status" value="1"/>
</dbReference>
<feature type="domain" description="EGF-like" evidence="11">
    <location>
        <begin position="1823"/>
        <end position="1860"/>
    </location>
</feature>
<accession>T1IVS8</accession>
<dbReference type="InterPro" id="IPR018097">
    <property type="entry name" value="EGF_Ca-bd_CS"/>
</dbReference>
<feature type="disulfide bond" evidence="8">
    <location>
        <begin position="728"/>
        <end position="737"/>
    </location>
</feature>
<keyword evidence="9" id="KW-0472">Membrane</keyword>
<dbReference type="Gene3D" id="2.10.25.10">
    <property type="entry name" value="Laminin"/>
    <property type="match status" value="13"/>
</dbReference>
<feature type="chain" id="PRO_5004589984" description="EGF-like domain-containing protein" evidence="10">
    <location>
        <begin position="34"/>
        <end position="2364"/>
    </location>
</feature>
<dbReference type="eggNOG" id="KOG1217">
    <property type="taxonomic scope" value="Eukaryota"/>
</dbReference>
<keyword evidence="13" id="KW-1185">Reference proteome</keyword>
<dbReference type="eggNOG" id="KOG4237">
    <property type="taxonomic scope" value="Eukaryota"/>
</dbReference>
<dbReference type="SUPFAM" id="SSF57184">
    <property type="entry name" value="Growth factor receptor domain"/>
    <property type="match status" value="4"/>
</dbReference>
<dbReference type="PROSITE" id="PS50026">
    <property type="entry name" value="EGF_3"/>
    <property type="match status" value="19"/>
</dbReference>
<dbReference type="GO" id="GO:0005576">
    <property type="term" value="C:extracellular region"/>
    <property type="evidence" value="ECO:0007669"/>
    <property type="project" value="UniProtKB-SubCell"/>
</dbReference>
<keyword evidence="9" id="KW-1133">Transmembrane helix</keyword>
<keyword evidence="4 10" id="KW-0732">Signal</keyword>
<feature type="domain" description="EGF-like" evidence="11">
    <location>
        <begin position="449"/>
        <end position="487"/>
    </location>
</feature>
<evidence type="ECO:0000313" key="13">
    <source>
        <dbReference type="Proteomes" id="UP000014500"/>
    </source>
</evidence>
<evidence type="ECO:0000256" key="3">
    <source>
        <dbReference type="ARBA" id="ARBA00022536"/>
    </source>
</evidence>
<dbReference type="PROSITE" id="PS00010">
    <property type="entry name" value="ASX_HYDROXYL"/>
    <property type="match status" value="7"/>
</dbReference>
<comment type="caution">
    <text evidence="8">Lacks conserved residue(s) required for the propagation of feature annotation.</text>
</comment>
<feature type="transmembrane region" description="Helical" evidence="9">
    <location>
        <begin position="1592"/>
        <end position="1617"/>
    </location>
</feature>
<feature type="domain" description="EGF-like" evidence="11">
    <location>
        <begin position="283"/>
        <end position="319"/>
    </location>
</feature>
<feature type="domain" description="EGF-like" evidence="11">
    <location>
        <begin position="1551"/>
        <end position="1582"/>
    </location>
</feature>
<evidence type="ECO:0000256" key="9">
    <source>
        <dbReference type="SAM" id="Phobius"/>
    </source>
</evidence>
<dbReference type="InterPro" id="IPR051145">
    <property type="entry name" value="GAS-SHBG-PROS"/>
</dbReference>
<feature type="domain" description="EGF-like" evidence="11">
    <location>
        <begin position="896"/>
        <end position="934"/>
    </location>
</feature>
<dbReference type="InterPro" id="IPR000742">
    <property type="entry name" value="EGF"/>
</dbReference>
<feature type="signal peptide" evidence="10">
    <location>
        <begin position="1"/>
        <end position="33"/>
    </location>
</feature>
<feature type="disulfide bond" evidence="8">
    <location>
        <begin position="1850"/>
        <end position="1859"/>
    </location>
</feature>
<dbReference type="InterPro" id="IPR000152">
    <property type="entry name" value="EGF-type_Asp/Asn_hydroxyl_site"/>
</dbReference>
<protein>
    <recommendedName>
        <fullName evidence="11">EGF-like domain-containing protein</fullName>
    </recommendedName>
</protein>
<feature type="domain" description="EGF-like" evidence="11">
    <location>
        <begin position="974"/>
        <end position="1011"/>
    </location>
</feature>
<dbReference type="PROSITE" id="PS00022">
    <property type="entry name" value="EGF_1"/>
    <property type="match status" value="12"/>
</dbReference>
<evidence type="ECO:0000256" key="1">
    <source>
        <dbReference type="ARBA" id="ARBA00004613"/>
    </source>
</evidence>
<feature type="domain" description="EGF-like" evidence="11">
    <location>
        <begin position="1694"/>
        <end position="1734"/>
    </location>
</feature>
<keyword evidence="7" id="KW-0325">Glycoprotein</keyword>
<dbReference type="PROSITE" id="PS01186">
    <property type="entry name" value="EGF_2"/>
    <property type="match status" value="7"/>
</dbReference>
<dbReference type="InterPro" id="IPR009030">
    <property type="entry name" value="Growth_fac_rcpt_cys_sf"/>
</dbReference>
<evidence type="ECO:0000256" key="2">
    <source>
        <dbReference type="ARBA" id="ARBA00022525"/>
    </source>
</evidence>
<feature type="domain" description="EGF-like" evidence="11">
    <location>
        <begin position="2225"/>
        <end position="2263"/>
    </location>
</feature>
<dbReference type="Pfam" id="PF00008">
    <property type="entry name" value="EGF"/>
    <property type="match status" value="1"/>
</dbReference>
<dbReference type="InterPro" id="IPR001881">
    <property type="entry name" value="EGF-like_Ca-bd_dom"/>
</dbReference>
<comment type="subcellular location">
    <subcellularLocation>
        <location evidence="1">Secreted</location>
    </subcellularLocation>
</comment>
<evidence type="ECO:0000313" key="12">
    <source>
        <dbReference type="EnsemblMetazoa" id="SMAR005279-PA"/>
    </source>
</evidence>
<evidence type="ECO:0000256" key="4">
    <source>
        <dbReference type="ARBA" id="ARBA00022729"/>
    </source>
</evidence>
<keyword evidence="3 8" id="KW-0245">EGF-like domain</keyword>
<reference evidence="13" key="1">
    <citation type="submission" date="2011-05" db="EMBL/GenBank/DDBJ databases">
        <authorList>
            <person name="Richards S.R."/>
            <person name="Qu J."/>
            <person name="Jiang H."/>
            <person name="Jhangiani S.N."/>
            <person name="Agravi P."/>
            <person name="Goodspeed R."/>
            <person name="Gross S."/>
            <person name="Mandapat C."/>
            <person name="Jackson L."/>
            <person name="Mathew T."/>
            <person name="Pu L."/>
            <person name="Thornton R."/>
            <person name="Saada N."/>
            <person name="Wilczek-Boney K.B."/>
            <person name="Lee S."/>
            <person name="Kovar C."/>
            <person name="Wu Y."/>
            <person name="Scherer S.E."/>
            <person name="Worley K.C."/>
            <person name="Muzny D.M."/>
            <person name="Gibbs R."/>
        </authorList>
    </citation>
    <scope>NUCLEOTIDE SEQUENCE</scope>
    <source>
        <strain evidence="13">Brora</strain>
    </source>
</reference>
<dbReference type="HOGENOM" id="CLU_229571_0_0_1"/>
<dbReference type="STRING" id="126957.T1IVS8"/>
<feature type="domain" description="EGF-like" evidence="11">
    <location>
        <begin position="202"/>
        <end position="235"/>
    </location>
</feature>
<proteinExistence type="predicted"/>
<dbReference type="CDD" id="cd00054">
    <property type="entry name" value="EGF_CA"/>
    <property type="match status" value="6"/>
</dbReference>
<feature type="disulfide bond" evidence="8">
    <location>
        <begin position="206"/>
        <end position="216"/>
    </location>
</feature>
<dbReference type="Proteomes" id="UP000014500">
    <property type="component" value="Unassembled WGS sequence"/>
</dbReference>
<keyword evidence="9" id="KW-0812">Transmembrane</keyword>
<feature type="domain" description="EGF-like" evidence="11">
    <location>
        <begin position="2265"/>
        <end position="2301"/>
    </location>
</feature>
<reference evidence="12" key="2">
    <citation type="submission" date="2015-02" db="UniProtKB">
        <authorList>
            <consortium name="EnsemblMetazoa"/>
        </authorList>
    </citation>
    <scope>IDENTIFICATION</scope>
</reference>